<name>A0A9Q9AU83_9PEZI</name>
<dbReference type="PANTHER" id="PTHR24148">
    <property type="entry name" value="ANKYRIN REPEAT DOMAIN-CONTAINING PROTEIN 39 HOMOLOG-RELATED"/>
    <property type="match status" value="1"/>
</dbReference>
<proteinExistence type="predicted"/>
<evidence type="ECO:0000259" key="1">
    <source>
        <dbReference type="Pfam" id="PF06985"/>
    </source>
</evidence>
<dbReference type="Pfam" id="PF06985">
    <property type="entry name" value="HET"/>
    <property type="match status" value="1"/>
</dbReference>
<organism evidence="2 3">
    <name type="scientific">Septoria linicola</name>
    <dbReference type="NCBI Taxonomy" id="215465"/>
    <lineage>
        <taxon>Eukaryota</taxon>
        <taxon>Fungi</taxon>
        <taxon>Dikarya</taxon>
        <taxon>Ascomycota</taxon>
        <taxon>Pezizomycotina</taxon>
        <taxon>Dothideomycetes</taxon>
        <taxon>Dothideomycetidae</taxon>
        <taxon>Mycosphaerellales</taxon>
        <taxon>Mycosphaerellaceae</taxon>
        <taxon>Septoria</taxon>
    </lineage>
</organism>
<evidence type="ECO:0000313" key="2">
    <source>
        <dbReference type="EMBL" id="USW52615.1"/>
    </source>
</evidence>
<dbReference type="Proteomes" id="UP001056384">
    <property type="component" value="Chromosome 4"/>
</dbReference>
<keyword evidence="3" id="KW-1185">Reference proteome</keyword>
<protein>
    <submittedName>
        <fullName evidence="2">Heterokaryon incompatibility</fullName>
    </submittedName>
</protein>
<gene>
    <name evidence="2" type="ORF">Slin15195_G059340</name>
</gene>
<feature type="domain" description="Heterokaryon incompatibility" evidence="1">
    <location>
        <begin position="1"/>
        <end position="84"/>
    </location>
</feature>
<dbReference type="InterPro" id="IPR010730">
    <property type="entry name" value="HET"/>
</dbReference>
<sequence length="498" mass="56571">MGAIFRAASGVIVWLGEETYDTAAAMELPRKIRRYWPSLLRDPTELTRPEKTPEECPRWGRGAWPSFIMLLTRPWFRRLWVIQEVVCAKEIVVACGTATCAWDDFVALVKTIETTHISQGVSQILGSRTAAQYISFMQELRSITEQGTKQAVKDYANEESLAPYVLTMAKDCEATDHRDKLFAFHHIVRLWTRPDYRVPINNLYLLFAAQYLQRIAYAISEFSCDEATLCRRQWEFIYSGGQCNQRLELPSWVPDWSIAWKVRPLWFKSTCYAAGGPDIREINPLAELDPTGNPRLRLPLQVKLFDRVLAVGSDSLQLTQHGSHALSEALRNWLFANMALLHRNRGKTSPYPDQHVAIACTITAEQVNGQHITADEATTKYDLLLELLRQSDPEQDSEPLQDSLELERMCHSIVSFLRGRVFYITERGFYGLAQVGVAWGDTIAVPRGAPLPLLVRPTLGIGHKIQEYRMLCDTFVHGIMDGQAWTDGQLISSDILLV</sequence>
<dbReference type="PANTHER" id="PTHR24148:SF64">
    <property type="entry name" value="HETEROKARYON INCOMPATIBILITY DOMAIN-CONTAINING PROTEIN"/>
    <property type="match status" value="1"/>
</dbReference>
<dbReference type="InterPro" id="IPR052895">
    <property type="entry name" value="HetReg/Transcr_Mod"/>
</dbReference>
<evidence type="ECO:0000313" key="3">
    <source>
        <dbReference type="Proteomes" id="UP001056384"/>
    </source>
</evidence>
<dbReference type="AlphaFoldDB" id="A0A9Q9AU83"/>
<dbReference type="EMBL" id="CP099421">
    <property type="protein sequence ID" value="USW52615.1"/>
    <property type="molecule type" value="Genomic_DNA"/>
</dbReference>
<reference evidence="2" key="1">
    <citation type="submission" date="2022-06" db="EMBL/GenBank/DDBJ databases">
        <title>Complete genome sequences of two strains of the flax pathogen Septoria linicola.</title>
        <authorList>
            <person name="Lapalu N."/>
            <person name="Simon A."/>
            <person name="Demenou B."/>
            <person name="Paumier D."/>
            <person name="Guillot M.-P."/>
            <person name="Gout L."/>
            <person name="Valade R."/>
        </authorList>
    </citation>
    <scope>NUCLEOTIDE SEQUENCE</scope>
    <source>
        <strain evidence="2">SE15195</strain>
    </source>
</reference>
<dbReference type="OrthoDB" id="2157530at2759"/>
<accession>A0A9Q9AU83</accession>
<dbReference type="Pfam" id="PF26639">
    <property type="entry name" value="Het-6_barrel"/>
    <property type="match status" value="1"/>
</dbReference>